<organism evidence="1 2">
    <name type="scientific">Tenacibaculum jejuense</name>
    <dbReference type="NCBI Taxonomy" id="584609"/>
    <lineage>
        <taxon>Bacteria</taxon>
        <taxon>Pseudomonadati</taxon>
        <taxon>Bacteroidota</taxon>
        <taxon>Flavobacteriia</taxon>
        <taxon>Flavobacteriales</taxon>
        <taxon>Flavobacteriaceae</taxon>
        <taxon>Tenacibaculum</taxon>
    </lineage>
</organism>
<dbReference type="EMBL" id="LT899436">
    <property type="protein sequence ID" value="SNR14217.1"/>
    <property type="molecule type" value="Genomic_DNA"/>
</dbReference>
<sequence length="213" mass="24888">MRSKTMKFKLITLLYFICELCFAQHLKIPEGYKKITNSPASGRMMSTIAFKFDSDSLDDYALVVINKEVFNDVKLLIYVSSLDKQFEVDYINDYDFSIYPIPLTLKKNVLSYGYFLDGTAAFGRFLKLRFNANRNKIQIIGYDSSYRLNDGYVNKSYNLLTGKYIVTKTTHSQEDKTNKQYFNGKKQIEKLFIDDINNKLFEQLDNTGKEFEK</sequence>
<evidence type="ECO:0000313" key="2">
    <source>
        <dbReference type="Proteomes" id="UP000215214"/>
    </source>
</evidence>
<name>A0A238U502_9FLAO</name>
<accession>A0A238U502</accession>
<proteinExistence type="predicted"/>
<gene>
    <name evidence="1" type="ORF">TJEJU_0419</name>
</gene>
<keyword evidence="2" id="KW-1185">Reference proteome</keyword>
<dbReference type="AlphaFoldDB" id="A0A238U502"/>
<dbReference type="KEGG" id="tje:TJEJU_0419"/>
<protein>
    <submittedName>
        <fullName evidence="1">Uncharacterized protein</fullName>
    </submittedName>
</protein>
<dbReference type="Proteomes" id="UP000215214">
    <property type="component" value="Chromosome TJEJU"/>
</dbReference>
<evidence type="ECO:0000313" key="1">
    <source>
        <dbReference type="EMBL" id="SNR14217.1"/>
    </source>
</evidence>
<reference evidence="1 2" key="1">
    <citation type="submission" date="2017-07" db="EMBL/GenBank/DDBJ databases">
        <authorList>
            <person name="Sun Z.S."/>
            <person name="Albrecht U."/>
            <person name="Echele G."/>
            <person name="Lee C.C."/>
        </authorList>
    </citation>
    <scope>NUCLEOTIDE SEQUENCE [LARGE SCALE GENOMIC DNA]</scope>
    <source>
        <strain evidence="2">type strain: KCTC 22618</strain>
    </source>
</reference>